<evidence type="ECO:0000256" key="3">
    <source>
        <dbReference type="ARBA" id="ARBA00022448"/>
    </source>
</evidence>
<evidence type="ECO:0000256" key="5">
    <source>
        <dbReference type="ARBA" id="ARBA00022692"/>
    </source>
</evidence>
<dbReference type="Pfam" id="PF02321">
    <property type="entry name" value="OEP"/>
    <property type="match status" value="2"/>
</dbReference>
<dbReference type="EMBL" id="SLZY01000012">
    <property type="protein sequence ID" value="TCS70999.1"/>
    <property type="molecule type" value="Genomic_DNA"/>
</dbReference>
<sequence length="433" mass="46935">MLRVWMFCGLSLIGMTAQAANLGEIYRMARQNDPVFAAAQQAYQAGLEKLPQGRAGLLPSIGLSANTRQNEIDSSLSGNRSYDSQSYSLSLTQPLFRLQNFEAYEQGKLQALLAEQQLKAAEQQLVLRAAQAYFDVLQAEDVLAAAQSEKQAYAEQLAQARRSFEVGTATIVDAHNAQASYDLAFSRELKAQNDLDVKRRTLEKLLNAPAPRLARLGDKAQVERPEPDDMEAWVKQAEANGLSVIQAQTALEIARREVDRQRGGHYPTLDLAASYTDSRNGAVGSTTGVDSKTTVVGLELSLPIFQGGATSSRVREAVANQEKARYDLDNARRQAALDARQAYLGVVSGRSQIAALEQALISTQAQLSSSKLGLEVGVRTRVDVLNAEQQLSSTRQQLAAARYQTLLAGLQLKAAAGSLAEADVQVIDGLLKN</sequence>
<keyword evidence="5" id="KW-0812">Transmembrane</keyword>
<dbReference type="InterPro" id="IPR003423">
    <property type="entry name" value="OMP_efflux"/>
</dbReference>
<keyword evidence="8" id="KW-0175">Coiled coil</keyword>
<evidence type="ECO:0000256" key="6">
    <source>
        <dbReference type="ARBA" id="ARBA00023136"/>
    </source>
</evidence>
<protein>
    <submittedName>
        <fullName evidence="10">Outer membrane protein</fullName>
    </submittedName>
</protein>
<evidence type="ECO:0000256" key="9">
    <source>
        <dbReference type="SAM" id="SignalP"/>
    </source>
</evidence>
<feature type="chain" id="PRO_5020322951" evidence="9">
    <location>
        <begin position="20"/>
        <end position="433"/>
    </location>
</feature>
<organism evidence="10 11">
    <name type="scientific">Sulfuritortus calidifontis</name>
    <dbReference type="NCBI Taxonomy" id="1914471"/>
    <lineage>
        <taxon>Bacteria</taxon>
        <taxon>Pseudomonadati</taxon>
        <taxon>Pseudomonadota</taxon>
        <taxon>Betaproteobacteria</taxon>
        <taxon>Nitrosomonadales</taxon>
        <taxon>Thiobacillaceae</taxon>
        <taxon>Sulfuritortus</taxon>
    </lineage>
</organism>
<accession>A0A4V2UQJ4</accession>
<dbReference type="GO" id="GO:0009279">
    <property type="term" value="C:cell outer membrane"/>
    <property type="evidence" value="ECO:0007669"/>
    <property type="project" value="UniProtKB-SubCell"/>
</dbReference>
<dbReference type="Proteomes" id="UP000295135">
    <property type="component" value="Unassembled WGS sequence"/>
</dbReference>
<proteinExistence type="inferred from homology"/>
<dbReference type="NCBIfam" id="TIGR01844">
    <property type="entry name" value="type_I_sec_TolC"/>
    <property type="match status" value="1"/>
</dbReference>
<dbReference type="RefSeq" id="WP_126463559.1">
    <property type="nucleotide sequence ID" value="NZ_AP018721.1"/>
</dbReference>
<dbReference type="GO" id="GO:1990281">
    <property type="term" value="C:efflux pump complex"/>
    <property type="evidence" value="ECO:0007669"/>
    <property type="project" value="TreeGrafter"/>
</dbReference>
<evidence type="ECO:0000256" key="4">
    <source>
        <dbReference type="ARBA" id="ARBA00022452"/>
    </source>
</evidence>
<dbReference type="AlphaFoldDB" id="A0A4V2UQJ4"/>
<reference evidence="10 11" key="1">
    <citation type="submission" date="2019-03" db="EMBL/GenBank/DDBJ databases">
        <title>Genomic Encyclopedia of Type Strains, Phase IV (KMG-IV): sequencing the most valuable type-strain genomes for metagenomic binning, comparative biology and taxonomic classification.</title>
        <authorList>
            <person name="Goeker M."/>
        </authorList>
    </citation>
    <scope>NUCLEOTIDE SEQUENCE [LARGE SCALE GENOMIC DNA]</scope>
    <source>
        <strain evidence="10 11">DSM 103923</strain>
    </source>
</reference>
<keyword evidence="11" id="KW-1185">Reference proteome</keyword>
<dbReference type="GO" id="GO:0015288">
    <property type="term" value="F:porin activity"/>
    <property type="evidence" value="ECO:0007669"/>
    <property type="project" value="TreeGrafter"/>
</dbReference>
<dbReference type="InterPro" id="IPR010130">
    <property type="entry name" value="T1SS_OMP_TolC"/>
</dbReference>
<keyword evidence="9" id="KW-0732">Signal</keyword>
<name>A0A4V2UQJ4_9PROT</name>
<evidence type="ECO:0000256" key="1">
    <source>
        <dbReference type="ARBA" id="ARBA00004442"/>
    </source>
</evidence>
<keyword evidence="7" id="KW-0998">Cell outer membrane</keyword>
<comment type="subcellular location">
    <subcellularLocation>
        <location evidence="1">Cell outer membrane</location>
    </subcellularLocation>
</comment>
<feature type="signal peptide" evidence="9">
    <location>
        <begin position="1"/>
        <end position="19"/>
    </location>
</feature>
<gene>
    <name evidence="10" type="ORF">EDC61_11214</name>
</gene>
<evidence type="ECO:0000313" key="10">
    <source>
        <dbReference type="EMBL" id="TCS70999.1"/>
    </source>
</evidence>
<dbReference type="PANTHER" id="PTHR30026">
    <property type="entry name" value="OUTER MEMBRANE PROTEIN TOLC"/>
    <property type="match status" value="1"/>
</dbReference>
<dbReference type="PANTHER" id="PTHR30026:SF20">
    <property type="entry name" value="OUTER MEMBRANE PROTEIN TOLC"/>
    <property type="match status" value="1"/>
</dbReference>
<evidence type="ECO:0000256" key="2">
    <source>
        <dbReference type="ARBA" id="ARBA00007613"/>
    </source>
</evidence>
<evidence type="ECO:0000313" key="11">
    <source>
        <dbReference type="Proteomes" id="UP000295135"/>
    </source>
</evidence>
<dbReference type="GO" id="GO:0015562">
    <property type="term" value="F:efflux transmembrane transporter activity"/>
    <property type="evidence" value="ECO:0007669"/>
    <property type="project" value="InterPro"/>
</dbReference>
<dbReference type="SUPFAM" id="SSF56954">
    <property type="entry name" value="Outer membrane efflux proteins (OEP)"/>
    <property type="match status" value="1"/>
</dbReference>
<dbReference type="InterPro" id="IPR051906">
    <property type="entry name" value="TolC-like"/>
</dbReference>
<feature type="coiled-coil region" evidence="8">
    <location>
        <begin position="104"/>
        <end position="163"/>
    </location>
</feature>
<keyword evidence="4" id="KW-1134">Transmembrane beta strand</keyword>
<keyword evidence="3" id="KW-0813">Transport</keyword>
<comment type="similarity">
    <text evidence="2">Belongs to the outer membrane factor (OMF) (TC 1.B.17) family.</text>
</comment>
<comment type="caution">
    <text evidence="10">The sequence shown here is derived from an EMBL/GenBank/DDBJ whole genome shotgun (WGS) entry which is preliminary data.</text>
</comment>
<dbReference type="OrthoDB" id="9813458at2"/>
<evidence type="ECO:0000256" key="7">
    <source>
        <dbReference type="ARBA" id="ARBA00023237"/>
    </source>
</evidence>
<dbReference type="Gene3D" id="1.20.1600.10">
    <property type="entry name" value="Outer membrane efflux proteins (OEP)"/>
    <property type="match status" value="1"/>
</dbReference>
<keyword evidence="6" id="KW-0472">Membrane</keyword>
<evidence type="ECO:0000256" key="8">
    <source>
        <dbReference type="SAM" id="Coils"/>
    </source>
</evidence>